<accession>A0AAV0UBD0</accession>
<gene>
    <name evidence="2" type="ORF">HBR001_LOCUS6117</name>
</gene>
<protein>
    <recommendedName>
        <fullName evidence="4">DUF4604 domain-containing protein</fullName>
    </recommendedName>
</protein>
<feature type="region of interest" description="Disordered" evidence="1">
    <location>
        <begin position="77"/>
        <end position="148"/>
    </location>
</feature>
<dbReference type="EMBL" id="CANTFL010001216">
    <property type="protein sequence ID" value="CAI5734312.1"/>
    <property type="molecule type" value="Genomic_DNA"/>
</dbReference>
<evidence type="ECO:0000313" key="2">
    <source>
        <dbReference type="EMBL" id="CAI5734312.1"/>
    </source>
</evidence>
<dbReference type="AlphaFoldDB" id="A0AAV0UBD0"/>
<evidence type="ECO:0000313" key="3">
    <source>
        <dbReference type="Proteomes" id="UP001162031"/>
    </source>
</evidence>
<name>A0AAV0UBD0_HYABA</name>
<reference evidence="2" key="1">
    <citation type="submission" date="2022-12" db="EMBL/GenBank/DDBJ databases">
        <authorList>
            <person name="Webb A."/>
        </authorList>
    </citation>
    <scope>NUCLEOTIDE SEQUENCE</scope>
    <source>
        <strain evidence="2">Hp1</strain>
    </source>
</reference>
<keyword evidence="3" id="KW-1185">Reference proteome</keyword>
<evidence type="ECO:0000256" key="1">
    <source>
        <dbReference type="SAM" id="MobiDB-lite"/>
    </source>
</evidence>
<proteinExistence type="predicted"/>
<comment type="caution">
    <text evidence="2">The sequence shown here is derived from an EMBL/GenBank/DDBJ whole genome shotgun (WGS) entry which is preliminary data.</text>
</comment>
<feature type="compositionally biased region" description="Basic and acidic residues" evidence="1">
    <location>
        <begin position="81"/>
        <end position="97"/>
    </location>
</feature>
<sequence length="165" mass="18399">MDDDNNCEDSRVRGWNAGGSSGKARGKGPQFTRVIPKFLQKYHQAPAIQAKFATLPKLSDEEEAELDDVQQAAIDEYVATTEKKKEKGRRGEDKEKGSMCTGDVDDDRDGKKRRKRDSTRGQSIVQMGTANTLKNATKKTKTKRIQSDRPALCNNKLLSFSMDDA</sequence>
<organism evidence="2 3">
    <name type="scientific">Hyaloperonospora brassicae</name>
    <name type="common">Brassica downy mildew</name>
    <name type="synonym">Peronospora brassicae</name>
    <dbReference type="NCBI Taxonomy" id="162125"/>
    <lineage>
        <taxon>Eukaryota</taxon>
        <taxon>Sar</taxon>
        <taxon>Stramenopiles</taxon>
        <taxon>Oomycota</taxon>
        <taxon>Peronosporomycetes</taxon>
        <taxon>Peronosporales</taxon>
        <taxon>Peronosporaceae</taxon>
        <taxon>Hyaloperonospora</taxon>
    </lineage>
</organism>
<dbReference type="Proteomes" id="UP001162031">
    <property type="component" value="Unassembled WGS sequence"/>
</dbReference>
<feature type="region of interest" description="Disordered" evidence="1">
    <location>
        <begin position="1"/>
        <end position="29"/>
    </location>
</feature>
<evidence type="ECO:0008006" key="4">
    <source>
        <dbReference type="Google" id="ProtNLM"/>
    </source>
</evidence>